<dbReference type="PANTHER" id="PTHR43540">
    <property type="entry name" value="PEROXYUREIDOACRYLATE/UREIDOACRYLATE AMIDOHYDROLASE-RELATED"/>
    <property type="match status" value="1"/>
</dbReference>
<feature type="domain" description="Isochorismatase-like" evidence="2">
    <location>
        <begin position="23"/>
        <end position="179"/>
    </location>
</feature>
<name>A0A511DN55_9PSEU</name>
<evidence type="ECO:0000313" key="3">
    <source>
        <dbReference type="EMBL" id="GEL25797.1"/>
    </source>
</evidence>
<accession>A0A511DN55</accession>
<proteinExistence type="predicted"/>
<sequence length="197" mass="20003">MPSTTLRELTGMPAAAPSLAGSTLIMVDCQNTYTRGVMELEGVQAALDEAEELLDRARSAGTPVIHIQHDAGAGSPYDVRAEIGAIVDRVAPRGDEPVVVKGAPNSFVGTDLQDRLTAAGAHDLVLAGFMTHMCINSTARGAFSLGFAPVVVGGATATRSLPGPDGAVAASALQAASLASIADLFGIVVPNTKAIPD</sequence>
<dbReference type="Gene3D" id="3.40.50.850">
    <property type="entry name" value="Isochorismatase-like"/>
    <property type="match status" value="1"/>
</dbReference>
<evidence type="ECO:0000313" key="4">
    <source>
        <dbReference type="Proteomes" id="UP000321685"/>
    </source>
</evidence>
<dbReference type="InterPro" id="IPR000868">
    <property type="entry name" value="Isochorismatase-like_dom"/>
</dbReference>
<evidence type="ECO:0000256" key="1">
    <source>
        <dbReference type="ARBA" id="ARBA00022801"/>
    </source>
</evidence>
<dbReference type="RefSeq" id="WP_147112640.1">
    <property type="nucleotide sequence ID" value="NZ_BJVJ01000064.1"/>
</dbReference>
<protein>
    <submittedName>
        <fullName evidence="3">Isochorismatase</fullName>
    </submittedName>
</protein>
<dbReference type="Pfam" id="PF00857">
    <property type="entry name" value="Isochorismatase"/>
    <property type="match status" value="1"/>
</dbReference>
<dbReference type="CDD" id="cd01014">
    <property type="entry name" value="nicotinamidase_related"/>
    <property type="match status" value="1"/>
</dbReference>
<keyword evidence="4" id="KW-1185">Reference proteome</keyword>
<dbReference type="Proteomes" id="UP000321685">
    <property type="component" value="Unassembled WGS sequence"/>
</dbReference>
<dbReference type="PANTHER" id="PTHR43540:SF15">
    <property type="entry name" value="BLR5631 PROTEIN"/>
    <property type="match status" value="1"/>
</dbReference>
<dbReference type="AlphaFoldDB" id="A0A511DN55"/>
<evidence type="ECO:0000259" key="2">
    <source>
        <dbReference type="Pfam" id="PF00857"/>
    </source>
</evidence>
<dbReference type="EMBL" id="BJVJ01000064">
    <property type="protein sequence ID" value="GEL25797.1"/>
    <property type="molecule type" value="Genomic_DNA"/>
</dbReference>
<organism evidence="3 4">
    <name type="scientific">Pseudonocardia sulfidoxydans NBRC 16205</name>
    <dbReference type="NCBI Taxonomy" id="1223511"/>
    <lineage>
        <taxon>Bacteria</taxon>
        <taxon>Bacillati</taxon>
        <taxon>Actinomycetota</taxon>
        <taxon>Actinomycetes</taxon>
        <taxon>Pseudonocardiales</taxon>
        <taxon>Pseudonocardiaceae</taxon>
        <taxon>Pseudonocardia</taxon>
    </lineage>
</organism>
<comment type="caution">
    <text evidence="3">The sequence shown here is derived from an EMBL/GenBank/DDBJ whole genome shotgun (WGS) entry which is preliminary data.</text>
</comment>
<dbReference type="InterPro" id="IPR036380">
    <property type="entry name" value="Isochorismatase-like_sf"/>
</dbReference>
<dbReference type="OrthoDB" id="9794942at2"/>
<dbReference type="InterPro" id="IPR050272">
    <property type="entry name" value="Isochorismatase-like_hydrls"/>
</dbReference>
<dbReference type="GO" id="GO:0016787">
    <property type="term" value="F:hydrolase activity"/>
    <property type="evidence" value="ECO:0007669"/>
    <property type="project" value="UniProtKB-KW"/>
</dbReference>
<keyword evidence="1" id="KW-0378">Hydrolase</keyword>
<reference evidence="3 4" key="1">
    <citation type="submission" date="2019-07" db="EMBL/GenBank/DDBJ databases">
        <title>Whole genome shotgun sequence of Pseudonocardia sulfidoxydans NBRC 16205.</title>
        <authorList>
            <person name="Hosoyama A."/>
            <person name="Uohara A."/>
            <person name="Ohji S."/>
            <person name="Ichikawa N."/>
        </authorList>
    </citation>
    <scope>NUCLEOTIDE SEQUENCE [LARGE SCALE GENOMIC DNA]</scope>
    <source>
        <strain evidence="3 4">NBRC 16205</strain>
    </source>
</reference>
<dbReference type="SUPFAM" id="SSF52499">
    <property type="entry name" value="Isochorismatase-like hydrolases"/>
    <property type="match status" value="1"/>
</dbReference>
<gene>
    <name evidence="3" type="ORF">PSU4_47510</name>
</gene>